<protein>
    <recommendedName>
        <fullName evidence="3">Acyloxyacyl hydrolase</fullName>
    </recommendedName>
</protein>
<evidence type="ECO:0000313" key="1">
    <source>
        <dbReference type="EMBL" id="NOU59488.1"/>
    </source>
</evidence>
<accession>A0ABX1WTQ2</accession>
<proteinExistence type="predicted"/>
<dbReference type="Gene3D" id="2.40.160.20">
    <property type="match status" value="1"/>
</dbReference>
<dbReference type="RefSeq" id="WP_171594766.1">
    <property type="nucleotide sequence ID" value="NZ_RZNH01000008.1"/>
</dbReference>
<reference evidence="1 2" key="1">
    <citation type="submission" date="2018-12" db="EMBL/GenBank/DDBJ databases">
        <title>Marinifilum JC070 sp. nov., a marine bacterium isolated from Yongle Blue Hole in the South China Sea.</title>
        <authorList>
            <person name="Fu T."/>
        </authorList>
    </citation>
    <scope>NUCLEOTIDE SEQUENCE [LARGE SCALE GENOMIC DNA]</scope>
    <source>
        <strain evidence="1 2">JC070</strain>
    </source>
</reference>
<dbReference type="Proteomes" id="UP000732105">
    <property type="component" value="Unassembled WGS sequence"/>
</dbReference>
<gene>
    <name evidence="1" type="ORF">ELS83_06635</name>
</gene>
<evidence type="ECO:0000313" key="2">
    <source>
        <dbReference type="Proteomes" id="UP000732105"/>
    </source>
</evidence>
<sequence>MRGILLVGLICIVTAGFTQEKMGQRALGASFIYHYGLILPKNPQLNYLIQDPVSAYEIRLGIHPNPNKNWIDQYSVTEIGLAYYSGSLGNDKVLGRITSVYPYIDFGLKEWKNVQIHTSVGLGFARVSEHYHPIDNYANSLIGSKYNAHINLSLNLSYFISNFKVSGGLYYSHVSNGSTQHPNDGYNSINSTLGISYHFGKKKEYFKLKADYPKLDNEFNLIWNHAFREKSINDPHKYYISEITLKYAWGINSKQRIGLGLDLFYDESINRGNWNLDPQTDIDHRFYQGVCLSHDLIFNKFSFTTQVGTYTYYKSKPSSNLIYNRIGLHYKFSNLLLVNISLKTYFDQSEYIAFGLGYYFNKKKRI</sequence>
<dbReference type="Pfam" id="PF09411">
    <property type="entry name" value="PagL"/>
    <property type="match status" value="1"/>
</dbReference>
<comment type="caution">
    <text evidence="1">The sequence shown here is derived from an EMBL/GenBank/DDBJ whole genome shotgun (WGS) entry which is preliminary data.</text>
</comment>
<dbReference type="EMBL" id="RZNH01000008">
    <property type="protein sequence ID" value="NOU59488.1"/>
    <property type="molecule type" value="Genomic_DNA"/>
</dbReference>
<dbReference type="InterPro" id="IPR018550">
    <property type="entry name" value="Lipid-A_deacylase-rel"/>
</dbReference>
<evidence type="ECO:0008006" key="3">
    <source>
        <dbReference type="Google" id="ProtNLM"/>
    </source>
</evidence>
<keyword evidence="2" id="KW-1185">Reference proteome</keyword>
<organism evidence="1 2">
    <name type="scientific">Marinifilum caeruleilacunae</name>
    <dbReference type="NCBI Taxonomy" id="2499076"/>
    <lineage>
        <taxon>Bacteria</taxon>
        <taxon>Pseudomonadati</taxon>
        <taxon>Bacteroidota</taxon>
        <taxon>Bacteroidia</taxon>
        <taxon>Marinilabiliales</taxon>
        <taxon>Marinifilaceae</taxon>
    </lineage>
</organism>
<name>A0ABX1WTQ2_9BACT</name>